<dbReference type="GO" id="GO:0006047">
    <property type="term" value="P:UDP-N-acetylglucosamine metabolic process"/>
    <property type="evidence" value="ECO:0007669"/>
    <property type="project" value="TreeGrafter"/>
</dbReference>
<dbReference type="Pfam" id="PF01380">
    <property type="entry name" value="SIS"/>
    <property type="match status" value="2"/>
</dbReference>
<evidence type="ECO:0000259" key="2">
    <source>
        <dbReference type="PROSITE" id="PS51464"/>
    </source>
</evidence>
<dbReference type="GO" id="GO:0006002">
    <property type="term" value="P:fructose 6-phosphate metabolic process"/>
    <property type="evidence" value="ECO:0007669"/>
    <property type="project" value="TreeGrafter"/>
</dbReference>
<dbReference type="SUPFAM" id="SSF53697">
    <property type="entry name" value="SIS domain"/>
    <property type="match status" value="1"/>
</dbReference>
<protein>
    <submittedName>
        <fullName evidence="3">SIS domain-containing protein</fullName>
    </submittedName>
</protein>
<dbReference type="GO" id="GO:0006487">
    <property type="term" value="P:protein N-linked glycosylation"/>
    <property type="evidence" value="ECO:0007669"/>
    <property type="project" value="TreeGrafter"/>
</dbReference>
<dbReference type="InterPro" id="IPR001347">
    <property type="entry name" value="SIS_dom"/>
</dbReference>
<evidence type="ECO:0000313" key="3">
    <source>
        <dbReference type="EMBL" id="MSS00976.1"/>
    </source>
</evidence>
<dbReference type="InterPro" id="IPR046348">
    <property type="entry name" value="SIS_dom_sf"/>
</dbReference>
<dbReference type="GO" id="GO:0004360">
    <property type="term" value="F:glutamine-fructose-6-phosphate transaminase (isomerizing) activity"/>
    <property type="evidence" value="ECO:0007669"/>
    <property type="project" value="TreeGrafter"/>
</dbReference>
<reference evidence="3 4" key="1">
    <citation type="submission" date="2019-08" db="EMBL/GenBank/DDBJ databases">
        <title>In-depth cultivation of the pig gut microbiome towards novel bacterial diversity and tailored functional studies.</title>
        <authorList>
            <person name="Wylensek D."/>
            <person name="Hitch T.C.A."/>
            <person name="Clavel T."/>
        </authorList>
    </citation>
    <scope>NUCLEOTIDE SEQUENCE [LARGE SCALE GENOMIC DNA]</scope>
    <source>
        <strain evidence="3 4">LKV-178-WT-2G</strain>
    </source>
</reference>
<evidence type="ECO:0000256" key="1">
    <source>
        <dbReference type="ARBA" id="ARBA00022737"/>
    </source>
</evidence>
<comment type="caution">
    <text evidence="3">The sequence shown here is derived from an EMBL/GenBank/DDBJ whole genome shotgun (WGS) entry which is preliminary data.</text>
</comment>
<sequence>MSEVSVIGYMREQPERLRYVFKNREVFIQPFLEACKGKKKILFFGSGTSYNVSLLATYYFKHICHIDAQAYYPNVFKYYEQPDWSNSLKKEEILFVGISQSGTSVSTCEIMEYAKANGYPTLALTGNLESKICDYVDTKVHLLVGDELLPPETKGYTVSVLTVYLWAIALAKVDGYDQVEKLVNQFDQVIVESEAWYERNKVTIVNSNCLYAMGYGIDFATAIEAQLKIGEMLRLPIVGYEMVEYSHGPTMALNPKHTLFMIGSDEPEWNQMIEYRKAFKQYTDRVHVITCKELDEKDDKDLVFSVKTNKYLAPLMYTVPFQFVAAKGAKDIGIDTAINPFEIALAHYE</sequence>
<evidence type="ECO:0000313" key="4">
    <source>
        <dbReference type="Proteomes" id="UP000470082"/>
    </source>
</evidence>
<dbReference type="CDD" id="cd05008">
    <property type="entry name" value="SIS_GlmS_GlmD_1"/>
    <property type="match status" value="1"/>
</dbReference>
<dbReference type="PANTHER" id="PTHR10937:SF17">
    <property type="entry name" value="GLUCOSAMINE-FRUCTOSE-6-PHOSPHATE AMINOTRANSFERASE"/>
    <property type="match status" value="1"/>
</dbReference>
<dbReference type="InterPro" id="IPR035466">
    <property type="entry name" value="GlmS/AgaS_SIS"/>
</dbReference>
<dbReference type="EMBL" id="VUMM01000003">
    <property type="protein sequence ID" value="MSS00976.1"/>
    <property type="molecule type" value="Genomic_DNA"/>
</dbReference>
<gene>
    <name evidence="3" type="ORF">FYJ50_02390</name>
</gene>
<keyword evidence="4" id="KW-1185">Reference proteome</keyword>
<proteinExistence type="predicted"/>
<dbReference type="PANTHER" id="PTHR10937">
    <property type="entry name" value="GLUCOSAMINE--FRUCTOSE-6-PHOSPHATE AMINOTRANSFERASE, ISOMERIZING"/>
    <property type="match status" value="1"/>
</dbReference>
<feature type="domain" description="SIS" evidence="2">
    <location>
        <begin position="28"/>
        <end position="176"/>
    </location>
</feature>
<dbReference type="PROSITE" id="PS51464">
    <property type="entry name" value="SIS"/>
    <property type="match status" value="1"/>
</dbReference>
<dbReference type="GO" id="GO:0097367">
    <property type="term" value="F:carbohydrate derivative binding"/>
    <property type="evidence" value="ECO:0007669"/>
    <property type="project" value="InterPro"/>
</dbReference>
<dbReference type="Proteomes" id="UP000470082">
    <property type="component" value="Unassembled WGS sequence"/>
</dbReference>
<name>A0A7X2N209_9FIRM</name>
<dbReference type="RefSeq" id="WP_154459450.1">
    <property type="nucleotide sequence ID" value="NZ_JAQYTQ010000096.1"/>
</dbReference>
<organism evidence="3 4">
    <name type="scientific">Floccifex porci</name>
    <dbReference type="NCBI Taxonomy" id="2606629"/>
    <lineage>
        <taxon>Bacteria</taxon>
        <taxon>Bacillati</taxon>
        <taxon>Bacillota</taxon>
        <taxon>Erysipelotrichia</taxon>
        <taxon>Erysipelotrichales</taxon>
        <taxon>Erysipelotrichaceae</taxon>
        <taxon>Floccifex</taxon>
    </lineage>
</organism>
<accession>A0A7X2N209</accession>
<keyword evidence="1" id="KW-0677">Repeat</keyword>
<dbReference type="Gene3D" id="3.40.50.10490">
    <property type="entry name" value="Glucose-6-phosphate isomerase like protein, domain 1"/>
    <property type="match status" value="2"/>
</dbReference>
<dbReference type="AlphaFoldDB" id="A0A7X2N209"/>